<dbReference type="Gene3D" id="3.30.360.10">
    <property type="entry name" value="Dihydrodipicolinate Reductase, domain 2"/>
    <property type="match status" value="1"/>
</dbReference>
<feature type="domain" description="Gfo/Idh/MocA-like oxidoreductase N-terminal" evidence="2">
    <location>
        <begin position="6"/>
        <end position="109"/>
    </location>
</feature>
<evidence type="ECO:0000313" key="3">
    <source>
        <dbReference type="EMBL" id="MPL93063.1"/>
    </source>
</evidence>
<comment type="caution">
    <text evidence="3">The sequence shown here is derived from an EMBL/GenBank/DDBJ whole genome shotgun (WGS) entry which is preliminary data.</text>
</comment>
<dbReference type="SUPFAM" id="SSF55347">
    <property type="entry name" value="Glyceraldehyde-3-phosphate dehydrogenase-like, C-terminal domain"/>
    <property type="match status" value="1"/>
</dbReference>
<dbReference type="SUPFAM" id="SSF51735">
    <property type="entry name" value="NAD(P)-binding Rossmann-fold domains"/>
    <property type="match status" value="1"/>
</dbReference>
<evidence type="ECO:0000259" key="2">
    <source>
        <dbReference type="Pfam" id="PF01408"/>
    </source>
</evidence>
<evidence type="ECO:0000256" key="1">
    <source>
        <dbReference type="ARBA" id="ARBA00023002"/>
    </source>
</evidence>
<dbReference type="AlphaFoldDB" id="A0A644VRM4"/>
<reference evidence="3" key="1">
    <citation type="submission" date="2019-08" db="EMBL/GenBank/DDBJ databases">
        <authorList>
            <person name="Kucharzyk K."/>
            <person name="Murdoch R.W."/>
            <person name="Higgins S."/>
            <person name="Loffler F."/>
        </authorList>
    </citation>
    <scope>NUCLEOTIDE SEQUENCE</scope>
</reference>
<dbReference type="GO" id="GO:0000166">
    <property type="term" value="F:nucleotide binding"/>
    <property type="evidence" value="ECO:0007669"/>
    <property type="project" value="InterPro"/>
</dbReference>
<dbReference type="PANTHER" id="PTHR42840">
    <property type="entry name" value="NAD(P)-BINDING ROSSMANN-FOLD SUPERFAMILY PROTEIN-RELATED"/>
    <property type="match status" value="1"/>
</dbReference>
<dbReference type="Pfam" id="PF01408">
    <property type="entry name" value="GFO_IDH_MocA"/>
    <property type="match status" value="1"/>
</dbReference>
<proteinExistence type="predicted"/>
<dbReference type="PANTHER" id="PTHR42840:SF3">
    <property type="entry name" value="BINDING ROSSMANN FOLD OXIDOREDUCTASE, PUTATIVE (AFU_ORTHOLOGUE AFUA_2G10240)-RELATED"/>
    <property type="match status" value="1"/>
</dbReference>
<sequence length="394" mass="43962">MNKQIIKVGIVGSGFAARFHFEALRRVFSANIKVVGAYSPNRERLDSFTSERNIQSFSSLEDLIDACDVLHLCTPPVTHEPMAIEILNRDKSVVIEKPLTGYFGDGNQLFNGDTFSRETGYRKAVESIQRMIDAEKKSKGKILYAENWVYAPAIQKEREVIEKTKAQVLWMQAQQSHSGSHSADYGKWYLSGGGSLMGKGSHALAGVIYMKHVEGRVKNGIPIRPKTVSARVHALTRMPGFQNQGHLRDSYTDIEDYASAHIVFEDGTVAEVLANELTHGGSKNYLEVHANNHRTICNIGPNNAMQTYNPVEDNFRDVYVVEKTGTKQGWSNISPDENWFNGYQHEMDAFYLCLSQNLPVESDSALAADVISTIYAAYLSAERKGLETEIVMIA</sequence>
<gene>
    <name evidence="3" type="ORF">SDC9_39188</name>
</gene>
<dbReference type="EMBL" id="VSSQ01000379">
    <property type="protein sequence ID" value="MPL93063.1"/>
    <property type="molecule type" value="Genomic_DNA"/>
</dbReference>
<protein>
    <recommendedName>
        <fullName evidence="2">Gfo/Idh/MocA-like oxidoreductase N-terminal domain-containing protein</fullName>
    </recommendedName>
</protein>
<dbReference type="Gene3D" id="3.40.50.720">
    <property type="entry name" value="NAD(P)-binding Rossmann-like Domain"/>
    <property type="match status" value="1"/>
</dbReference>
<accession>A0A644VRM4</accession>
<name>A0A644VRM4_9ZZZZ</name>
<keyword evidence="1" id="KW-0560">Oxidoreductase</keyword>
<dbReference type="GO" id="GO:0016491">
    <property type="term" value="F:oxidoreductase activity"/>
    <property type="evidence" value="ECO:0007669"/>
    <property type="project" value="UniProtKB-KW"/>
</dbReference>
<dbReference type="InterPro" id="IPR000683">
    <property type="entry name" value="Gfo/Idh/MocA-like_OxRdtase_N"/>
</dbReference>
<organism evidence="3">
    <name type="scientific">bioreactor metagenome</name>
    <dbReference type="NCBI Taxonomy" id="1076179"/>
    <lineage>
        <taxon>unclassified sequences</taxon>
        <taxon>metagenomes</taxon>
        <taxon>ecological metagenomes</taxon>
    </lineage>
</organism>
<dbReference type="InterPro" id="IPR036291">
    <property type="entry name" value="NAD(P)-bd_dom_sf"/>
</dbReference>